<accession>A0ABQ2EY99</accession>
<dbReference type="InterPro" id="IPR051922">
    <property type="entry name" value="Bact_Sporulation_Assoc"/>
</dbReference>
<keyword evidence="3" id="KW-1185">Reference proteome</keyword>
<feature type="domain" description="Sporulation stage II protein D amidase enhancer LytB N-terminal" evidence="1">
    <location>
        <begin position="127"/>
        <end position="215"/>
    </location>
</feature>
<organism evidence="2 3">
    <name type="scientific">Deinococcus malanensis</name>
    <dbReference type="NCBI Taxonomy" id="1706855"/>
    <lineage>
        <taxon>Bacteria</taxon>
        <taxon>Thermotogati</taxon>
        <taxon>Deinococcota</taxon>
        <taxon>Deinococci</taxon>
        <taxon>Deinococcales</taxon>
        <taxon>Deinococcaceae</taxon>
        <taxon>Deinococcus</taxon>
    </lineage>
</organism>
<comment type="caution">
    <text evidence="2">The sequence shown here is derived from an EMBL/GenBank/DDBJ whole genome shotgun (WGS) entry which is preliminary data.</text>
</comment>
<dbReference type="InterPro" id="IPR013486">
    <property type="entry name" value="SpoIID/LytB"/>
</dbReference>
<dbReference type="Proteomes" id="UP000647587">
    <property type="component" value="Unassembled WGS sequence"/>
</dbReference>
<dbReference type="NCBIfam" id="TIGR02669">
    <property type="entry name" value="SpoIID_LytB"/>
    <property type="match status" value="1"/>
</dbReference>
<sequence>MRSRRSSSGHCSLGALGAALLLGALSGAQALNVRVLVSSGQQVTVRVPVTPTPTSPLAAPSVLAALPQPPTMNTWLVGVSGRQPGAHLTLGGQDAGNTALYLPPTPGSVVEISGRFYRGGVLLRAQDGGVQAINVVDVEDYLRGVVPAEMPSGWPASALAAQAVIARTYVAARINPSAPYDTCATESCQVYRGMDAEKPGPDAAIAATASQVIAYAGKPASTYFSSDSGGFTASSAEVWGKDIPYLTARPDPFSANGPRSRWRLEVPLSKVQAVATQFGAKVGALRGVSVTRVSESGRPQEITLSGAAGVAHISGARAGGFVRALGATSSRAILSGLSPLIVEGSGAGHGVGLSQYGALELARQGYDHLHVLGFYYPGTTLNRLAGVRDSGGPVLAGAQPLPELGIPGLPSAPGPSWLALRAVAGTP</sequence>
<dbReference type="PANTHER" id="PTHR30032">
    <property type="entry name" value="N-ACETYLMURAMOYL-L-ALANINE AMIDASE-RELATED"/>
    <property type="match status" value="1"/>
</dbReference>
<dbReference type="InterPro" id="IPR013693">
    <property type="entry name" value="SpoIID/LytB_N"/>
</dbReference>
<evidence type="ECO:0000313" key="2">
    <source>
        <dbReference type="EMBL" id="GGK30825.1"/>
    </source>
</evidence>
<proteinExistence type="predicted"/>
<reference evidence="3" key="1">
    <citation type="journal article" date="2019" name="Int. J. Syst. Evol. Microbiol.">
        <title>The Global Catalogue of Microorganisms (GCM) 10K type strain sequencing project: providing services to taxonomists for standard genome sequencing and annotation.</title>
        <authorList>
            <consortium name="The Broad Institute Genomics Platform"/>
            <consortium name="The Broad Institute Genome Sequencing Center for Infectious Disease"/>
            <person name="Wu L."/>
            <person name="Ma J."/>
        </authorList>
    </citation>
    <scope>NUCLEOTIDE SEQUENCE [LARGE SCALE GENOMIC DNA]</scope>
    <source>
        <strain evidence="3">JCM 30331</strain>
    </source>
</reference>
<protein>
    <submittedName>
        <fullName evidence="2">Sporulation protein</fullName>
    </submittedName>
</protein>
<evidence type="ECO:0000313" key="3">
    <source>
        <dbReference type="Proteomes" id="UP000647587"/>
    </source>
</evidence>
<dbReference type="PANTHER" id="PTHR30032:SF4">
    <property type="entry name" value="AMIDASE ENHANCER"/>
    <property type="match status" value="1"/>
</dbReference>
<dbReference type="Pfam" id="PF08486">
    <property type="entry name" value="SpoIID"/>
    <property type="match status" value="1"/>
</dbReference>
<name>A0ABQ2EY99_9DEIO</name>
<gene>
    <name evidence="2" type="ORF">GCM10008955_25810</name>
</gene>
<evidence type="ECO:0000259" key="1">
    <source>
        <dbReference type="Pfam" id="PF08486"/>
    </source>
</evidence>
<dbReference type="EMBL" id="BMPP01000010">
    <property type="protein sequence ID" value="GGK30825.1"/>
    <property type="molecule type" value="Genomic_DNA"/>
</dbReference>